<dbReference type="Proteomes" id="UP001174997">
    <property type="component" value="Unassembled WGS sequence"/>
</dbReference>
<evidence type="ECO:0000313" key="2">
    <source>
        <dbReference type="Proteomes" id="UP001174997"/>
    </source>
</evidence>
<reference evidence="1" key="1">
    <citation type="submission" date="2023-06" db="EMBL/GenBank/DDBJ databases">
        <title>Genome-scale phylogeny and comparative genomics of the fungal order Sordariales.</title>
        <authorList>
            <consortium name="Lawrence Berkeley National Laboratory"/>
            <person name="Hensen N."/>
            <person name="Bonometti L."/>
            <person name="Westerberg I."/>
            <person name="Brannstrom I.O."/>
            <person name="Guillou S."/>
            <person name="Cros-Aarteil S."/>
            <person name="Calhoun S."/>
            <person name="Haridas S."/>
            <person name="Kuo A."/>
            <person name="Mondo S."/>
            <person name="Pangilinan J."/>
            <person name="Riley R."/>
            <person name="Labutti K."/>
            <person name="Andreopoulos B."/>
            <person name="Lipzen A."/>
            <person name="Chen C."/>
            <person name="Yanf M."/>
            <person name="Daum C."/>
            <person name="Ng V."/>
            <person name="Clum A."/>
            <person name="Steindorff A."/>
            <person name="Ohm R."/>
            <person name="Martin F."/>
            <person name="Silar P."/>
            <person name="Natvig D."/>
            <person name="Lalanne C."/>
            <person name="Gautier V."/>
            <person name="Ament-Velasquez S.L."/>
            <person name="Kruys A."/>
            <person name="Hutchinson M.I."/>
            <person name="Powell A.J."/>
            <person name="Barry K."/>
            <person name="Miller A.N."/>
            <person name="Grigoriev I.V."/>
            <person name="Debuchy R."/>
            <person name="Gladieux P."/>
            <person name="Thoren M.H."/>
            <person name="Johannesson H."/>
        </authorList>
    </citation>
    <scope>NUCLEOTIDE SEQUENCE</scope>
    <source>
        <strain evidence="1">CBS 307.81</strain>
    </source>
</reference>
<keyword evidence="2" id="KW-1185">Reference proteome</keyword>
<evidence type="ECO:0000313" key="1">
    <source>
        <dbReference type="EMBL" id="KAK0670082.1"/>
    </source>
</evidence>
<comment type="caution">
    <text evidence="1">The sequence shown here is derived from an EMBL/GenBank/DDBJ whole genome shotgun (WGS) entry which is preliminary data.</text>
</comment>
<organism evidence="1 2">
    <name type="scientific">Cercophora samala</name>
    <dbReference type="NCBI Taxonomy" id="330535"/>
    <lineage>
        <taxon>Eukaryota</taxon>
        <taxon>Fungi</taxon>
        <taxon>Dikarya</taxon>
        <taxon>Ascomycota</taxon>
        <taxon>Pezizomycotina</taxon>
        <taxon>Sordariomycetes</taxon>
        <taxon>Sordariomycetidae</taxon>
        <taxon>Sordariales</taxon>
        <taxon>Lasiosphaeriaceae</taxon>
        <taxon>Cercophora</taxon>
    </lineage>
</organism>
<accession>A0AA39ZG85</accession>
<dbReference type="EMBL" id="JAULSY010000035">
    <property type="protein sequence ID" value="KAK0670082.1"/>
    <property type="molecule type" value="Genomic_DNA"/>
</dbReference>
<name>A0AA39ZG85_9PEZI</name>
<proteinExistence type="predicted"/>
<protein>
    <submittedName>
        <fullName evidence="1">Uncharacterized protein</fullName>
    </submittedName>
</protein>
<sequence length="199" mass="21792">MNSWTPGQPWTKRLNTLGMICITHVFFSSLTAQLINDFTWRAAPRPAMSDAQKFARGEIPASEAGSRVARPQTWPSPRCFRRKRVRGDWYAVMMTLAVEVCDCGGPPVASGCRGLHILRYLVLSWRCWVWGCLGVESPNPGERQESALCGGCPAAVAGAPAFAAAVDVAVELAQSPLMTWAYCCWRRQGCQFSLPLGAV</sequence>
<dbReference type="AlphaFoldDB" id="A0AA39ZG85"/>
<gene>
    <name evidence="1" type="ORF">QBC41DRAFT_318450</name>
</gene>